<comment type="caution">
    <text evidence="3">The sequence shown here is derived from an EMBL/GenBank/DDBJ whole genome shotgun (WGS) entry which is preliminary data.</text>
</comment>
<dbReference type="Pfam" id="PF10395">
    <property type="entry name" value="Utp8_b_propeller"/>
    <property type="match status" value="1"/>
</dbReference>
<proteinExistence type="predicted"/>
<gene>
    <name evidence="3" type="ORF">VPNG_00975</name>
</gene>
<dbReference type="InParanoid" id="A0A423XN77"/>
<feature type="region of interest" description="Disordered" evidence="1">
    <location>
        <begin position="507"/>
        <end position="529"/>
    </location>
</feature>
<dbReference type="EMBL" id="LKEB01000002">
    <property type="protein sequence ID" value="ROW17686.1"/>
    <property type="molecule type" value="Genomic_DNA"/>
</dbReference>
<name>A0A423XN77_9PEZI</name>
<dbReference type="InterPro" id="IPR018843">
    <property type="entry name" value="Utp8_b-prop"/>
</dbReference>
<feature type="domain" description="Utp8 beta-propeller" evidence="2">
    <location>
        <begin position="7"/>
        <end position="140"/>
    </location>
</feature>
<evidence type="ECO:0000256" key="1">
    <source>
        <dbReference type="SAM" id="MobiDB-lite"/>
    </source>
</evidence>
<evidence type="ECO:0000259" key="2">
    <source>
        <dbReference type="Pfam" id="PF10395"/>
    </source>
</evidence>
<dbReference type="AlphaFoldDB" id="A0A423XN77"/>
<dbReference type="OrthoDB" id="5330858at2759"/>
<accession>A0A423XN77</accession>
<protein>
    <recommendedName>
        <fullName evidence="2">Utp8 beta-propeller domain-containing protein</fullName>
    </recommendedName>
</protein>
<keyword evidence="4" id="KW-1185">Reference proteome</keyword>
<organism evidence="3 4">
    <name type="scientific">Cytospora leucostoma</name>
    <dbReference type="NCBI Taxonomy" id="1230097"/>
    <lineage>
        <taxon>Eukaryota</taxon>
        <taxon>Fungi</taxon>
        <taxon>Dikarya</taxon>
        <taxon>Ascomycota</taxon>
        <taxon>Pezizomycotina</taxon>
        <taxon>Sordariomycetes</taxon>
        <taxon>Sordariomycetidae</taxon>
        <taxon>Diaporthales</taxon>
        <taxon>Cytosporaceae</taxon>
        <taxon>Cytospora</taxon>
    </lineage>
</organism>
<dbReference type="Proteomes" id="UP000285146">
    <property type="component" value="Unassembled WGS sequence"/>
</dbReference>
<evidence type="ECO:0000313" key="3">
    <source>
        <dbReference type="EMBL" id="ROW17686.1"/>
    </source>
</evidence>
<sequence length="942" mass="102078">MAATFNIQKPYVLTSLPRPLNQHGTDSYQVGDVWGQQQGSKKRKRSELAVGIDGEALNLYDVPSSRLITSYPIPPQSVFTCPPISTRWRIAKSKDVSRYTYISTRDPKPKITLFKDIIGASGDTNSTSLSVKVEHSPRIVHLSTTTPANPSADASEKANVSDLIAVAEDGTVISYQGEDLQKQWQTSPEILRQDLADVPKGSRLQVELVQAALATDVIAGFFAGKQDAFAALLHAAQDDISGLDTLILVTKTTGKGTATRHLHILGMVSADSQASGRLVQIHTSPIPSSPNAASGPGALRLDVGSGSLMELQEDALVTYDLTSTVVKFDSKLQVPDVQSFLRLSKSSVLAAKPGSLDVYNPIFRSLQASAAIDLDAASKISSTSAFSLVAYFARLEIAVAIHGASLVAVQLEAPRTRGKKRRAEGLLIDSLGRGISQPRDIAKKQKTPVDSSFTNHLPGSVTGNYWSEFTADTQRADELLAANDLAGFEELLAGKFGIETQPAVAATDKSTAADSKREQPTLPEWKWPETRSDYPPADRRWVLYAITRVFAWRHAPESGAEQTRLVCKLPESNLLSCLIDAGYLTTSNIKSAFKDELRGVDDVDFVLGEEVPQVLVQADPLFDLFLSYLSSTKLGAVELLTAIRVVMRSLELVQDPSKIAPNLLTFEPQKSDTADAGDSATDADQNAFGHELDRLEQELEVTEHYLGDESIVRARSLSVAFGKLGSCPRLSTIRTLRRSYKPEEILSLIYVLRMELVKDGWTTRYLDTTRLDEDDELEAPPDGSISLLADLLCRCIDAVGPGGWLINDAIVAAGAGDHIDSADFLASLKLEISAALEGVQEAVFLRGIISEAVRYGNQVQKFEQEAGQKHRRGDATALVVHGHGAKATAGDSSVLPLGMKAKERISTEKIISGGEIARRRKREVGQLISQKVGAYSLERISI</sequence>
<dbReference type="STRING" id="1230097.A0A423XN77"/>
<reference evidence="3 4" key="1">
    <citation type="submission" date="2015-09" db="EMBL/GenBank/DDBJ databases">
        <title>Host preference determinants of Valsa canker pathogens revealed by comparative genomics.</title>
        <authorList>
            <person name="Yin Z."/>
            <person name="Huang L."/>
        </authorList>
    </citation>
    <scope>NUCLEOTIDE SEQUENCE [LARGE SCALE GENOMIC DNA]</scope>
    <source>
        <strain evidence="3 4">SXYLt</strain>
    </source>
</reference>
<evidence type="ECO:0000313" key="4">
    <source>
        <dbReference type="Proteomes" id="UP000285146"/>
    </source>
</evidence>